<keyword evidence="2" id="KW-1133">Transmembrane helix</keyword>
<dbReference type="Pfam" id="PF13464">
    <property type="entry name" value="RodZ_C"/>
    <property type="match status" value="1"/>
</dbReference>
<evidence type="ECO:0000256" key="2">
    <source>
        <dbReference type="SAM" id="Phobius"/>
    </source>
</evidence>
<proteinExistence type="predicted"/>
<dbReference type="Gene3D" id="1.10.260.40">
    <property type="entry name" value="lambda repressor-like DNA-binding domains"/>
    <property type="match status" value="1"/>
</dbReference>
<protein>
    <recommendedName>
        <fullName evidence="3">Cytoskeleton protein RodZ-like C-terminal domain-containing protein</fullName>
    </recommendedName>
</protein>
<keyword evidence="2" id="KW-0812">Transmembrane</keyword>
<sequence length="362" mass="39432">MAIDNIKRLPPGKSIGHQLHDAREALGWTIHTASKATKILPEQIAALEQDDYASFAAPAYVRNFLRTYSRVLHLDEKVLLDQLDQAFWPMRRGPYPTVEKPLLLKGRAQTATRRWFTPQLFAFLVAAGLFALMCAVGAYRVYQVASYRRPLPSEPKEITGLELSPEGRAARKPVEPEIRKRAPLPPPPQFVEVRKALPVNSSPSEPPASASAPPVRIARAIPVHPIEEPSAPQSTLQNESPSASAPPASAEEADTTEEQGGQEETSGDTASPSADFASPTKAYHLVLQAKKESWIHVNVIEDGHSRQVFAGLLHAGERKEFVGPKFQIKMANSSVVDIVLDGQTVSMASAASPSQELTLPTP</sequence>
<feature type="transmembrane region" description="Helical" evidence="2">
    <location>
        <begin position="120"/>
        <end position="142"/>
    </location>
</feature>
<dbReference type="Pfam" id="PF13413">
    <property type="entry name" value="HTH_25"/>
    <property type="match status" value="1"/>
</dbReference>
<evidence type="ECO:0000259" key="3">
    <source>
        <dbReference type="Pfam" id="PF13464"/>
    </source>
</evidence>
<feature type="region of interest" description="Disordered" evidence="1">
    <location>
        <begin position="155"/>
        <end position="189"/>
    </location>
</feature>
<evidence type="ECO:0000256" key="1">
    <source>
        <dbReference type="SAM" id="MobiDB-lite"/>
    </source>
</evidence>
<dbReference type="OrthoDB" id="9790252at2"/>
<gene>
    <name evidence="4" type="ORF">MAMT_00709</name>
</gene>
<dbReference type="EMBL" id="CABFVA020000026">
    <property type="protein sequence ID" value="VVM05656.1"/>
    <property type="molecule type" value="Genomic_DNA"/>
</dbReference>
<dbReference type="RefSeq" id="WP_142659632.1">
    <property type="nucleotide sequence ID" value="NZ_CABFVA020000026.1"/>
</dbReference>
<feature type="compositionally biased region" description="Low complexity" evidence="1">
    <location>
        <begin position="239"/>
        <end position="250"/>
    </location>
</feature>
<dbReference type="Proteomes" id="UP000334923">
    <property type="component" value="Unassembled WGS sequence"/>
</dbReference>
<dbReference type="GO" id="GO:0003677">
    <property type="term" value="F:DNA binding"/>
    <property type="evidence" value="ECO:0007669"/>
    <property type="project" value="InterPro"/>
</dbReference>
<organism evidence="4 5">
    <name type="scientific">Methylacidimicrobium tartarophylax</name>
    <dbReference type="NCBI Taxonomy" id="1041768"/>
    <lineage>
        <taxon>Bacteria</taxon>
        <taxon>Pseudomonadati</taxon>
        <taxon>Verrucomicrobiota</taxon>
        <taxon>Methylacidimicrobium</taxon>
    </lineage>
</organism>
<dbReference type="InterPro" id="IPR010982">
    <property type="entry name" value="Lambda_DNA-bd_dom_sf"/>
</dbReference>
<feature type="compositionally biased region" description="Acidic residues" evidence="1">
    <location>
        <begin position="251"/>
        <end position="261"/>
    </location>
</feature>
<name>A0A5E6M8X7_9BACT</name>
<feature type="compositionally biased region" description="Basic and acidic residues" evidence="1">
    <location>
        <begin position="168"/>
        <end position="180"/>
    </location>
</feature>
<keyword evidence="2" id="KW-0472">Membrane</keyword>
<accession>A0A5E6M8X7</accession>
<keyword evidence="5" id="KW-1185">Reference proteome</keyword>
<dbReference type="PANTHER" id="PTHR34475:SF1">
    <property type="entry name" value="CYTOSKELETON PROTEIN RODZ"/>
    <property type="match status" value="1"/>
</dbReference>
<feature type="domain" description="Cytoskeleton protein RodZ-like C-terminal" evidence="3">
    <location>
        <begin position="286"/>
        <end position="350"/>
    </location>
</feature>
<evidence type="ECO:0000313" key="4">
    <source>
        <dbReference type="EMBL" id="VVM05656.1"/>
    </source>
</evidence>
<reference evidence="4 5" key="1">
    <citation type="submission" date="2019-09" db="EMBL/GenBank/DDBJ databases">
        <authorList>
            <person name="Cremers G."/>
        </authorList>
    </citation>
    <scope>NUCLEOTIDE SEQUENCE [LARGE SCALE GENOMIC DNA]</scope>
    <source>
        <strain evidence="4">4A</strain>
    </source>
</reference>
<dbReference type="AlphaFoldDB" id="A0A5E6M8X7"/>
<dbReference type="InterPro" id="IPR050400">
    <property type="entry name" value="Bact_Cytoskel_RodZ"/>
</dbReference>
<dbReference type="PANTHER" id="PTHR34475">
    <property type="match status" value="1"/>
</dbReference>
<dbReference type="InterPro" id="IPR025194">
    <property type="entry name" value="RodZ-like_C"/>
</dbReference>
<evidence type="ECO:0000313" key="5">
    <source>
        <dbReference type="Proteomes" id="UP000334923"/>
    </source>
</evidence>
<feature type="region of interest" description="Disordered" evidence="1">
    <location>
        <begin position="228"/>
        <end position="276"/>
    </location>
</feature>